<gene>
    <name evidence="2" type="ORF">DSM107003_40000</name>
</gene>
<reference evidence="2 3" key="1">
    <citation type="journal article" date="2019" name="Genome Biol. Evol.">
        <title>Day and night: Metabolic profiles and evolutionary relationships of six axenic non-marine cyanobacteria.</title>
        <authorList>
            <person name="Will S.E."/>
            <person name="Henke P."/>
            <person name="Boedeker C."/>
            <person name="Huang S."/>
            <person name="Brinkmann H."/>
            <person name="Rohde M."/>
            <person name="Jarek M."/>
            <person name="Friedl T."/>
            <person name="Seufert S."/>
            <person name="Schumacher M."/>
            <person name="Overmann J."/>
            <person name="Neumann-Schaal M."/>
            <person name="Petersen J."/>
        </authorList>
    </citation>
    <scope>NUCLEOTIDE SEQUENCE [LARGE SCALE GENOMIC DNA]</scope>
    <source>
        <strain evidence="2 3">SAG 1403-4b</strain>
    </source>
</reference>
<dbReference type="AlphaFoldDB" id="A0A3S1AKH9"/>
<keyword evidence="1" id="KW-0472">Membrane</keyword>
<dbReference type="Proteomes" id="UP000276103">
    <property type="component" value="Unassembled WGS sequence"/>
</dbReference>
<dbReference type="OrthoDB" id="529787at2"/>
<evidence type="ECO:0008006" key="4">
    <source>
        <dbReference type="Google" id="ProtNLM"/>
    </source>
</evidence>
<sequence length="206" mass="23470">MNQRLTQEQLNQIIAEVQGLQLRQEAELDQQQVKDILQELNLAPELLDEALIQLGRRQALEVQQRRNKLIGFGVAGAVILGIALTIFFNQQQGSLLANVSAQQDRITLESNNGNLKNVSRQSNSELFYRVTLKDAPIGKKLDLSCNWIDPSGQVVKQNNYQTREVKTSVWDTFCRYTINYTATAGNWKVEMFLDNRKISDETFVVQ</sequence>
<organism evidence="2 3">
    <name type="scientific">Trichormus variabilis SAG 1403-4b</name>
    <dbReference type="NCBI Taxonomy" id="447716"/>
    <lineage>
        <taxon>Bacteria</taxon>
        <taxon>Bacillati</taxon>
        <taxon>Cyanobacteriota</taxon>
        <taxon>Cyanophyceae</taxon>
        <taxon>Nostocales</taxon>
        <taxon>Nostocaceae</taxon>
        <taxon>Trichormus</taxon>
    </lineage>
</organism>
<accession>A0A3S1AKH9</accession>
<dbReference type="EMBL" id="RSCM01000015">
    <property type="protein sequence ID" value="RUS94113.1"/>
    <property type="molecule type" value="Genomic_DNA"/>
</dbReference>
<evidence type="ECO:0000313" key="2">
    <source>
        <dbReference type="EMBL" id="RUS94113.1"/>
    </source>
</evidence>
<comment type="caution">
    <text evidence="2">The sequence shown here is derived from an EMBL/GenBank/DDBJ whole genome shotgun (WGS) entry which is preliminary data.</text>
</comment>
<name>A0A3S1AKH9_ANAVA</name>
<feature type="transmembrane region" description="Helical" evidence="1">
    <location>
        <begin position="69"/>
        <end position="88"/>
    </location>
</feature>
<evidence type="ECO:0000256" key="1">
    <source>
        <dbReference type="SAM" id="Phobius"/>
    </source>
</evidence>
<protein>
    <recommendedName>
        <fullName evidence="4">DUF3859 domain-containing protein</fullName>
    </recommendedName>
</protein>
<evidence type="ECO:0000313" key="3">
    <source>
        <dbReference type="Proteomes" id="UP000276103"/>
    </source>
</evidence>
<keyword evidence="1" id="KW-1133">Transmembrane helix</keyword>
<keyword evidence="3" id="KW-1185">Reference proteome</keyword>
<keyword evidence="1" id="KW-0812">Transmembrane</keyword>
<proteinExistence type="predicted"/>
<dbReference type="RefSeq" id="WP_127055829.1">
    <property type="nucleotide sequence ID" value="NZ_RSCM01000015.1"/>
</dbReference>